<comment type="caution">
    <text evidence="2">The sequence shown here is derived from an EMBL/GenBank/DDBJ whole genome shotgun (WGS) entry which is preliminary data.</text>
</comment>
<dbReference type="SUPFAM" id="SSF69322">
    <property type="entry name" value="Tricorn protease domain 2"/>
    <property type="match status" value="1"/>
</dbReference>
<dbReference type="InterPro" id="IPR050585">
    <property type="entry name" value="Xaa-Pro_dipeptidyl-ppase/CocE"/>
</dbReference>
<name>A0ABV8UG64_9PROT</name>
<sequence length="607" mass="66491">MQALLGPEIVDFDVLDDRLVWLERRPARDGLQVLVEWRDGTAIDLDVPGGVKDTVRGYGSGSFCLSPEGVYAVCQKSGSLLYLTTTNKVEVRADIPGTKIGGLVYHPYLGRLFFLGETADGENCSTGIYSYDPISGQCNCLWKISGFIAQLAPSKNSASLAWIAWPETGMPHDATSLWVGDFLSEMDFNVTELLPAVEGRSICQPYWNNGDSLWYLNDASGFWALEEYSDGKTIPVAQLATDMGFLSSNMLERTFTQVSDGRLFCAVSEMAEWHLSAWLPVGGSNKAASIDTNNAAFVSIRKIKAYQGGIALLAGSRDRPISVWSLQRDADLVRLSADTQPDAQLPVAEFRNIIFEVEPGLKGNAFYYETSKTGKANARNQLPLVVNVHGGPKAMATADYSATKAFWLEQGYCFLDVNYRGSLGLGRRFRQAINGKWGIADVQDVCACVQEIVSKCHIDPKRIVVRGASAGGLTVVLLLAQSSLFAAGSSHYGVLDLLSLAKTTHSYEKHYLESLVGCTDQDESVYRDRSPTTYAAALKAPLLLLQGLKDQIVPPSQAYLLSDLLAKHNMPYQLIEFENDGHGWATREATLKALEAESCFYEKILGF</sequence>
<protein>
    <submittedName>
        <fullName evidence="2">Prolyl oligopeptidase family serine peptidase</fullName>
    </submittedName>
</protein>
<dbReference type="InterPro" id="IPR001375">
    <property type="entry name" value="Peptidase_S9_cat"/>
</dbReference>
<dbReference type="PANTHER" id="PTHR43056">
    <property type="entry name" value="PEPTIDASE S9 PROLYL OLIGOPEPTIDASE"/>
    <property type="match status" value="1"/>
</dbReference>
<gene>
    <name evidence="2" type="ORF">ACFO5Q_17325</name>
</gene>
<dbReference type="Pfam" id="PF00326">
    <property type="entry name" value="Peptidase_S9"/>
    <property type="match status" value="1"/>
</dbReference>
<evidence type="ECO:0000259" key="1">
    <source>
        <dbReference type="Pfam" id="PF00326"/>
    </source>
</evidence>
<accession>A0ABV8UG64</accession>
<dbReference type="Gene3D" id="3.40.50.1820">
    <property type="entry name" value="alpha/beta hydrolase"/>
    <property type="match status" value="1"/>
</dbReference>
<dbReference type="InterPro" id="IPR029058">
    <property type="entry name" value="AB_hydrolase_fold"/>
</dbReference>
<keyword evidence="3" id="KW-1185">Reference proteome</keyword>
<dbReference type="SUPFAM" id="SSF53474">
    <property type="entry name" value="alpha/beta-Hydrolases"/>
    <property type="match status" value="1"/>
</dbReference>
<dbReference type="PANTHER" id="PTHR43056:SF5">
    <property type="entry name" value="PEPTIDASE S9 PROLYL OLIGOPEPTIDASE CATALYTIC DOMAIN-CONTAINING PROTEIN"/>
    <property type="match status" value="1"/>
</dbReference>
<dbReference type="RefSeq" id="WP_068147301.1">
    <property type="nucleotide sequence ID" value="NZ_JBHSCR010000034.1"/>
</dbReference>
<organism evidence="2 3">
    <name type="scientific">Kordiimonas lipolytica</name>
    <dbReference type="NCBI Taxonomy" id="1662421"/>
    <lineage>
        <taxon>Bacteria</taxon>
        <taxon>Pseudomonadati</taxon>
        <taxon>Pseudomonadota</taxon>
        <taxon>Alphaproteobacteria</taxon>
        <taxon>Kordiimonadales</taxon>
        <taxon>Kordiimonadaceae</taxon>
        <taxon>Kordiimonas</taxon>
    </lineage>
</organism>
<evidence type="ECO:0000313" key="3">
    <source>
        <dbReference type="Proteomes" id="UP001595776"/>
    </source>
</evidence>
<reference evidence="3" key="1">
    <citation type="journal article" date="2019" name="Int. J. Syst. Evol. Microbiol.">
        <title>The Global Catalogue of Microorganisms (GCM) 10K type strain sequencing project: providing services to taxonomists for standard genome sequencing and annotation.</title>
        <authorList>
            <consortium name="The Broad Institute Genomics Platform"/>
            <consortium name="The Broad Institute Genome Sequencing Center for Infectious Disease"/>
            <person name="Wu L."/>
            <person name="Ma J."/>
        </authorList>
    </citation>
    <scope>NUCLEOTIDE SEQUENCE [LARGE SCALE GENOMIC DNA]</scope>
    <source>
        <strain evidence="3">CGMCC 1.15304</strain>
    </source>
</reference>
<evidence type="ECO:0000313" key="2">
    <source>
        <dbReference type="EMBL" id="MFC4349615.1"/>
    </source>
</evidence>
<proteinExistence type="predicted"/>
<dbReference type="EMBL" id="JBHSCR010000034">
    <property type="protein sequence ID" value="MFC4349615.1"/>
    <property type="molecule type" value="Genomic_DNA"/>
</dbReference>
<feature type="domain" description="Peptidase S9 prolyl oligopeptidase catalytic" evidence="1">
    <location>
        <begin position="401"/>
        <end position="606"/>
    </location>
</feature>
<dbReference type="Proteomes" id="UP001595776">
    <property type="component" value="Unassembled WGS sequence"/>
</dbReference>